<reference evidence="8 9" key="1">
    <citation type="submission" date="2015-12" db="EMBL/GenBank/DDBJ databases">
        <title>Dictyostelia acquired genes for synthesis and detection of signals that induce cell-type specialization by lateral gene transfer from prokaryotes.</title>
        <authorList>
            <person name="Gloeckner G."/>
            <person name="Schaap P."/>
        </authorList>
    </citation>
    <scope>NUCLEOTIDE SEQUENCE [LARGE SCALE GENOMIC DNA]</scope>
    <source>
        <strain evidence="8 9">TK</strain>
    </source>
</reference>
<evidence type="ECO:0000313" key="8">
    <source>
        <dbReference type="EMBL" id="KYQ91391.1"/>
    </source>
</evidence>
<feature type="compositionally biased region" description="Acidic residues" evidence="5">
    <location>
        <begin position="858"/>
        <end position="874"/>
    </location>
</feature>
<evidence type="ECO:0000256" key="3">
    <source>
        <dbReference type="ARBA" id="ARBA00022989"/>
    </source>
</evidence>
<keyword evidence="4 6" id="KW-0472">Membrane</keyword>
<dbReference type="InParanoid" id="A0A151ZBS8"/>
<dbReference type="InterPro" id="IPR049453">
    <property type="entry name" value="Memb_transporter_dom"/>
</dbReference>
<evidence type="ECO:0000313" key="9">
    <source>
        <dbReference type="Proteomes" id="UP000076078"/>
    </source>
</evidence>
<protein>
    <recommendedName>
        <fullName evidence="7">Integral membrane bound transporter domain-containing protein</fullName>
    </recommendedName>
</protein>
<feature type="region of interest" description="Disordered" evidence="5">
    <location>
        <begin position="851"/>
        <end position="889"/>
    </location>
</feature>
<feature type="transmembrane region" description="Helical" evidence="6">
    <location>
        <begin position="510"/>
        <end position="527"/>
    </location>
</feature>
<keyword evidence="2 6" id="KW-0812">Transmembrane</keyword>
<dbReference type="Pfam" id="PF13515">
    <property type="entry name" value="FUSC_2"/>
    <property type="match status" value="1"/>
</dbReference>
<evidence type="ECO:0000256" key="4">
    <source>
        <dbReference type="ARBA" id="ARBA00023136"/>
    </source>
</evidence>
<dbReference type="PANTHER" id="PTHR47804">
    <property type="entry name" value="60S RIBOSOMAL PROTEIN L19"/>
    <property type="match status" value="1"/>
</dbReference>
<dbReference type="EMBL" id="LODT01000035">
    <property type="protein sequence ID" value="KYQ91391.1"/>
    <property type="molecule type" value="Genomic_DNA"/>
</dbReference>
<accession>A0A151ZBS8</accession>
<sequence length="889" mass="103632">MLVPVISFLIVVIGSLIFQIPFASQLYVFRALTLLKKTKKIFNLIGNELEVKMVEDLKLPSDHRTHQFTYNLVKENFFGKNEELLGKFYKQSLYDVNTILKDVIDEIEEEQEEGDPETVEKSKNASSLVDYIFQKAHEHFVKKLVYEGQEYSRMLNQLNVYFKEYQGEFWNQSYIGTFERLSILLARNHSKLLAIQVSLTKEPLTKENSKKILPLLPHIQIVISQTIKIFSIMEKQLSGKYIHFHSIHGRLHNHLDVSGDFLSIQINDTTEKNKKLIKSIELSQFKILKSFEIISKEADIIQEKYKNIFCYQPGNISQFDDIFRLHFFIRSLLRFSKDQKYLSTLVYSLSIQLTNENYFHLVKKCLIGHLYYFKSLFGRLFRSIVHLFRKPKTKIDNDFYKIHFTWWESIKMLWENIVVKRVLFNWKYSLGHAFCVSALSIGYWEITSNSDFILFKNSGWIVTTFLSVNNPSFGDISFISVLRFIGTLVGSFSGYAITVLYILADPPGSSFIFISLSFVFFCVVTFISKHQDFEKIILYFVYSYTVISYLPYSTTDPIIIYALLRTLHISIGILIVFLFSLVFNRNYDHVQLEKSIYALPFKITSTFNYLMAYCIGDVSLLQETINYFKPSPYNFIRSDIMELRKLDKRKFIDTINKQIDNIRSILPQNRALLLKSKFEVTIKSKQYEDLKAIEHATVLLYNQLLALDFITVDRASGDQFVHDIFIVIAPKLIELMAELDYGSRSLLSLLDNKEAAHCQSMRTEIEVVPIFKEISDQISGYIEEREIIDNYKLHQISAIQYSFQSFLKCYEELISLVSRYNGTIVFTKTLVPCDSIDLVNCEKLRKSKSMSSITATSIDDDNFTDDEEEEDEEDLKILKSSHQAGQPHN</sequence>
<evidence type="ECO:0000256" key="1">
    <source>
        <dbReference type="ARBA" id="ARBA00004141"/>
    </source>
</evidence>
<dbReference type="FunCoup" id="A0A151ZBS8">
    <property type="interactions" value="425"/>
</dbReference>
<dbReference type="AlphaFoldDB" id="A0A151ZBS8"/>
<feature type="compositionally biased region" description="Polar residues" evidence="5">
    <location>
        <begin position="880"/>
        <end position="889"/>
    </location>
</feature>
<feature type="transmembrane region" description="Helical" evidence="6">
    <location>
        <begin position="536"/>
        <end position="552"/>
    </location>
</feature>
<dbReference type="OMA" id="AWAVITY"/>
<evidence type="ECO:0000256" key="5">
    <source>
        <dbReference type="SAM" id="MobiDB-lite"/>
    </source>
</evidence>
<feature type="transmembrane region" description="Helical" evidence="6">
    <location>
        <begin position="6"/>
        <end position="29"/>
    </location>
</feature>
<comment type="subcellular location">
    <subcellularLocation>
        <location evidence="1">Membrane</location>
        <topology evidence="1">Multi-pass membrane protein</topology>
    </subcellularLocation>
</comment>
<organism evidence="8 9">
    <name type="scientific">Tieghemostelium lacteum</name>
    <name type="common">Slime mold</name>
    <name type="synonym">Dictyostelium lacteum</name>
    <dbReference type="NCBI Taxonomy" id="361077"/>
    <lineage>
        <taxon>Eukaryota</taxon>
        <taxon>Amoebozoa</taxon>
        <taxon>Evosea</taxon>
        <taxon>Eumycetozoa</taxon>
        <taxon>Dictyostelia</taxon>
        <taxon>Dictyosteliales</taxon>
        <taxon>Raperosteliaceae</taxon>
        <taxon>Tieghemostelium</taxon>
    </lineage>
</organism>
<gene>
    <name evidence="8" type="ORF">DLAC_08350</name>
</gene>
<keyword evidence="9" id="KW-1185">Reference proteome</keyword>
<proteinExistence type="predicted"/>
<dbReference type="PANTHER" id="PTHR47804:SF3">
    <property type="entry name" value="PROTEIN BRE4"/>
    <property type="match status" value="1"/>
</dbReference>
<comment type="caution">
    <text evidence="8">The sequence shown here is derived from an EMBL/GenBank/DDBJ whole genome shotgun (WGS) entry which is preliminary data.</text>
</comment>
<feature type="domain" description="Integral membrane bound transporter" evidence="7">
    <location>
        <begin position="455"/>
        <end position="579"/>
    </location>
</feature>
<dbReference type="GO" id="GO:0016020">
    <property type="term" value="C:membrane"/>
    <property type="evidence" value="ECO:0007669"/>
    <property type="project" value="UniProtKB-SubCell"/>
</dbReference>
<dbReference type="Proteomes" id="UP000076078">
    <property type="component" value="Unassembled WGS sequence"/>
</dbReference>
<evidence type="ECO:0000256" key="2">
    <source>
        <dbReference type="ARBA" id="ARBA00022692"/>
    </source>
</evidence>
<dbReference type="OrthoDB" id="68611at2759"/>
<name>A0A151ZBS8_TIELA</name>
<evidence type="ECO:0000259" key="7">
    <source>
        <dbReference type="Pfam" id="PF13515"/>
    </source>
</evidence>
<evidence type="ECO:0000256" key="6">
    <source>
        <dbReference type="SAM" id="Phobius"/>
    </source>
</evidence>
<feature type="transmembrane region" description="Helical" evidence="6">
    <location>
        <begin position="481"/>
        <end position="504"/>
    </location>
</feature>
<keyword evidence="3 6" id="KW-1133">Transmembrane helix</keyword>
<feature type="transmembrane region" description="Helical" evidence="6">
    <location>
        <begin position="558"/>
        <end position="583"/>
    </location>
</feature>
<dbReference type="STRING" id="361077.A0A151ZBS8"/>
<dbReference type="InterPro" id="IPR052430">
    <property type="entry name" value="IVT-Associated"/>
</dbReference>